<evidence type="ECO:0000256" key="1">
    <source>
        <dbReference type="SAM" id="Phobius"/>
    </source>
</evidence>
<feature type="transmembrane region" description="Helical" evidence="1">
    <location>
        <begin position="334"/>
        <end position="354"/>
    </location>
</feature>
<feature type="transmembrane region" description="Helical" evidence="1">
    <location>
        <begin position="196"/>
        <end position="216"/>
    </location>
</feature>
<gene>
    <name evidence="2" type="ORF">XAT740_LOCUS17689</name>
</gene>
<keyword evidence="1" id="KW-0812">Transmembrane</keyword>
<keyword evidence="3" id="KW-1185">Reference proteome</keyword>
<sequence length="386" mass="44727">MIGLNSDFKHETSEVYPAYGNPEQMFDATHMRFRHNKSNVPTKPAYYALPTVDYHSNVMDHNPQLPSSYTHNKTQIIFLIFTTLVYFLHTLRTYICENMETSSRKHKFAVNIKPKPITRIYTSDLRPTSIFEQLLLHSVEICQTLWLIYILSFIARRTSLGYLYRNPNIFNISFCCLLISALGLQGVSQMSAPPELSCICLFLSYILLAVSCRLISTKALRYEEKFKSIDSKMIRHFVLNCLFLYATSIGYITICSSIECIAFHFEEQLSFIRTIGLLISLLLFITYFILDQLVYQEEFQSIWTPYLFLATVFLSSRLQQFFTTEPDPNPDTQNVYLSWTISGMIVLLVSIRIIRLKFRKSRTMKPFLPSTTAPMNFAGESLVFNS</sequence>
<dbReference type="EMBL" id="CAJNOR010001160">
    <property type="protein sequence ID" value="CAF1088144.1"/>
    <property type="molecule type" value="Genomic_DNA"/>
</dbReference>
<evidence type="ECO:0000313" key="2">
    <source>
        <dbReference type="EMBL" id="CAF1088144.1"/>
    </source>
</evidence>
<dbReference type="Proteomes" id="UP000663828">
    <property type="component" value="Unassembled WGS sequence"/>
</dbReference>
<dbReference type="AlphaFoldDB" id="A0A814N5K0"/>
<organism evidence="2 3">
    <name type="scientific">Adineta ricciae</name>
    <name type="common">Rotifer</name>
    <dbReference type="NCBI Taxonomy" id="249248"/>
    <lineage>
        <taxon>Eukaryota</taxon>
        <taxon>Metazoa</taxon>
        <taxon>Spiralia</taxon>
        <taxon>Gnathifera</taxon>
        <taxon>Rotifera</taxon>
        <taxon>Eurotatoria</taxon>
        <taxon>Bdelloidea</taxon>
        <taxon>Adinetida</taxon>
        <taxon>Adinetidae</taxon>
        <taxon>Adineta</taxon>
    </lineage>
</organism>
<accession>A0A814N5K0</accession>
<keyword evidence="1" id="KW-1133">Transmembrane helix</keyword>
<feature type="transmembrane region" description="Helical" evidence="1">
    <location>
        <begin position="76"/>
        <end position="95"/>
    </location>
</feature>
<keyword evidence="1" id="KW-0472">Membrane</keyword>
<feature type="transmembrane region" description="Helical" evidence="1">
    <location>
        <begin position="237"/>
        <end position="265"/>
    </location>
</feature>
<feature type="transmembrane region" description="Helical" evidence="1">
    <location>
        <begin position="302"/>
        <end position="322"/>
    </location>
</feature>
<reference evidence="2" key="1">
    <citation type="submission" date="2021-02" db="EMBL/GenBank/DDBJ databases">
        <authorList>
            <person name="Nowell W R."/>
        </authorList>
    </citation>
    <scope>NUCLEOTIDE SEQUENCE</scope>
</reference>
<protein>
    <submittedName>
        <fullName evidence="2">Uncharacterized protein</fullName>
    </submittedName>
</protein>
<feature type="transmembrane region" description="Helical" evidence="1">
    <location>
        <begin position="134"/>
        <end position="155"/>
    </location>
</feature>
<feature type="transmembrane region" description="Helical" evidence="1">
    <location>
        <begin position="271"/>
        <end position="290"/>
    </location>
</feature>
<feature type="transmembrane region" description="Helical" evidence="1">
    <location>
        <begin position="167"/>
        <end position="184"/>
    </location>
</feature>
<proteinExistence type="predicted"/>
<evidence type="ECO:0000313" key="3">
    <source>
        <dbReference type="Proteomes" id="UP000663828"/>
    </source>
</evidence>
<name>A0A814N5K0_ADIRI</name>
<comment type="caution">
    <text evidence="2">The sequence shown here is derived from an EMBL/GenBank/DDBJ whole genome shotgun (WGS) entry which is preliminary data.</text>
</comment>